<evidence type="ECO:0000256" key="10">
    <source>
        <dbReference type="SAM" id="MobiDB-lite"/>
    </source>
</evidence>
<dbReference type="PANTHER" id="PTHR13793:SF107">
    <property type="entry name" value="BROMODOMAIN-CONTAINING PROTEIN HOMOLOG"/>
    <property type="match status" value="1"/>
</dbReference>
<dbReference type="GO" id="GO:0008270">
    <property type="term" value="F:zinc ion binding"/>
    <property type="evidence" value="ECO:0007669"/>
    <property type="project" value="UniProtKB-KW"/>
</dbReference>
<dbReference type="FunFam" id="3.30.40.10:FF:000007">
    <property type="entry name" value="Bromodomain containing 1, isoform CRA_b"/>
    <property type="match status" value="1"/>
</dbReference>
<evidence type="ECO:0000256" key="6">
    <source>
        <dbReference type="ARBA" id="ARBA00023117"/>
    </source>
</evidence>
<dbReference type="SUPFAM" id="SSF47370">
    <property type="entry name" value="Bromodomain"/>
    <property type="match status" value="1"/>
</dbReference>
<feature type="region of interest" description="Disordered" evidence="10">
    <location>
        <begin position="1076"/>
        <end position="1130"/>
    </location>
</feature>
<evidence type="ECO:0000259" key="11">
    <source>
        <dbReference type="PROSITE" id="PS50014"/>
    </source>
</evidence>
<dbReference type="InterPro" id="IPR019542">
    <property type="entry name" value="Enhancer_polycomb-like_N"/>
</dbReference>
<organism evidence="15 16">
    <name type="scientific">Scleroderma citrinum Foug A</name>
    <dbReference type="NCBI Taxonomy" id="1036808"/>
    <lineage>
        <taxon>Eukaryota</taxon>
        <taxon>Fungi</taxon>
        <taxon>Dikarya</taxon>
        <taxon>Basidiomycota</taxon>
        <taxon>Agaricomycotina</taxon>
        <taxon>Agaricomycetes</taxon>
        <taxon>Agaricomycetidae</taxon>
        <taxon>Boletales</taxon>
        <taxon>Sclerodermatineae</taxon>
        <taxon>Sclerodermataceae</taxon>
        <taxon>Scleroderma</taxon>
    </lineage>
</organism>
<feature type="domain" description="Bromo" evidence="11">
    <location>
        <begin position="476"/>
        <end position="538"/>
    </location>
</feature>
<dbReference type="InterPro" id="IPR000313">
    <property type="entry name" value="PWWP_dom"/>
</dbReference>
<dbReference type="Pfam" id="PF00439">
    <property type="entry name" value="Bromodomain"/>
    <property type="match status" value="1"/>
</dbReference>
<keyword evidence="6 8" id="KW-0103">Bromodomain</keyword>
<dbReference type="Gene3D" id="2.30.30.140">
    <property type="match status" value="1"/>
</dbReference>
<evidence type="ECO:0000256" key="1">
    <source>
        <dbReference type="ARBA" id="ARBA00004123"/>
    </source>
</evidence>
<dbReference type="GO" id="GO:0006357">
    <property type="term" value="P:regulation of transcription by RNA polymerase II"/>
    <property type="evidence" value="ECO:0007669"/>
    <property type="project" value="TreeGrafter"/>
</dbReference>
<dbReference type="PROSITE" id="PS50016">
    <property type="entry name" value="ZF_PHD_2"/>
    <property type="match status" value="1"/>
</dbReference>
<feature type="domain" description="PHD-type" evidence="14">
    <location>
        <begin position="184"/>
        <end position="298"/>
    </location>
</feature>
<dbReference type="InterPro" id="IPR036427">
    <property type="entry name" value="Bromodomain-like_sf"/>
</dbReference>
<dbReference type="SUPFAM" id="SSF57903">
    <property type="entry name" value="FYVE/PHD zinc finger"/>
    <property type="match status" value="1"/>
</dbReference>
<evidence type="ECO:0000256" key="5">
    <source>
        <dbReference type="ARBA" id="ARBA00022833"/>
    </source>
</evidence>
<keyword evidence="4 9" id="KW-0863">Zinc-finger</keyword>
<gene>
    <name evidence="15" type="ORF">SCLCIDRAFT_20557</name>
</gene>
<dbReference type="PROSITE" id="PS50812">
    <property type="entry name" value="PWWP"/>
    <property type="match status" value="1"/>
</dbReference>
<dbReference type="SMART" id="SM00293">
    <property type="entry name" value="PWWP"/>
    <property type="match status" value="1"/>
</dbReference>
<feature type="compositionally biased region" description="Polar residues" evidence="10">
    <location>
        <begin position="770"/>
        <end position="779"/>
    </location>
</feature>
<dbReference type="CDD" id="cd15492">
    <property type="entry name" value="PHD_BRPF_JADE_like"/>
    <property type="match status" value="1"/>
</dbReference>
<sequence>MGRGLKSPEQTQLPKVSFEIVTDDDSTQPAGVHDLQARSYGYNDFSEFQKPDHYIRHIEPLERDLAIQVEYDMDEQDQEWLDAINIERKKEQLNPITYETFEIIMDRLEKEYFDLTKNIPKPDCAMPSEDSTCAICDDPEGENSNAIVFCDGCNLAVHQDCYGVPYIPEGQWLCRKCTVSPETPVSCIFCPNEGGAFKQTVLGEWAHLLCAIWIPEIRVANEVFMEPISGSEKIPKQRWKLKCSICGIREGACIQCTKSSCFLAFHTTCARKEKLLMPMKSTQGSEPVTLTCYCEKHLSKEQAEARLKALAADGVTSSPNSKMSKSARAYAKTYKTGPPLVPQIIVDRILNYITKITIRKKLEFIYMVCKYWSLKREARRGAPLLKRLHLEPWTASNVGKVQTEEEKALKLEHLRRVRKDLDTLHELTLLSRKRESRKLAQLESIHRVLEVILFPHEGPMRLAFEKILALDRNGLFKHPVSKTAVPDYYDVVHDPMSWDIIDARLDRHEYWDLNTFKHDIELVLSNAVLYNKPGTSFYKIAQRMQINIQPILADLTPLSRYHPLLDNGLDAGTDLKPPQQPIGDLEPPLELLELLDSPEAIRNDSKFILETDPLSSLFSFDLGRLKPPPPPPPPKPKVQKKKATKVSKLKAGEPSALDISPGFRAPRTRRALAVAAAFEAEATGGVVEAQDLDPLQGAPTSVKARRGSVATSSQLGVPQMVEDVDNQGSFKMFDAGWILPSGQKRGGRQPVDRSSLPPKKRIRTDRGMSGVSTVSGATSENQPFQGALVLETPAGPSGLSVEEKADIEAPVAENAPHEEMTQEDLEARIAAIPVEPHTKVIAEHGRIVIEELDTPAIRKEKALRRKAERKAERKAAAAPTITTLATPQTADVQMHNLEESDLSSLSDLESEDGDSGQLDDKGDDSGGIQSSQPVPSVASPSIAPQPQPQPPQREPGAIVLEEGKTLEGGTLVWAKAKTYPWWPAVVFEPDDERIPKAVKRQRDMVQRTEGGPLHLVQFFDKSSQWQWVELSKLLLLGEDNELDSELVAPQSRRQRWKTNSIRKDCREAYQRALAEMETETDLAAEAEGPEAEPSVTDENRIEISDPLVNLEPPPEQQLPVDGQQSSNFTL</sequence>
<evidence type="ECO:0000256" key="7">
    <source>
        <dbReference type="ARBA" id="ARBA00023242"/>
    </source>
</evidence>
<dbReference type="CDD" id="cd05839">
    <property type="entry name" value="PWWP_BRPF"/>
    <property type="match status" value="1"/>
</dbReference>
<name>A0A0C3A3C7_9AGAM</name>
<dbReference type="Pfam" id="PF10513">
    <property type="entry name" value="EPL1"/>
    <property type="match status" value="1"/>
</dbReference>
<keyword evidence="3" id="KW-0677">Repeat</keyword>
<dbReference type="InterPro" id="IPR001965">
    <property type="entry name" value="Znf_PHD"/>
</dbReference>
<evidence type="ECO:0000256" key="3">
    <source>
        <dbReference type="ARBA" id="ARBA00022737"/>
    </source>
</evidence>
<dbReference type="InterPro" id="IPR011011">
    <property type="entry name" value="Znf_FYVE_PHD"/>
</dbReference>
<dbReference type="InterPro" id="IPR013083">
    <property type="entry name" value="Znf_RING/FYVE/PHD"/>
</dbReference>
<evidence type="ECO:0000256" key="8">
    <source>
        <dbReference type="PROSITE-ProRule" id="PRU00035"/>
    </source>
</evidence>
<dbReference type="STRING" id="1036808.A0A0C3A3C7"/>
<dbReference type="InParanoid" id="A0A0C3A3C7"/>
<dbReference type="Pfam" id="PF13831">
    <property type="entry name" value="PHD_2"/>
    <property type="match status" value="1"/>
</dbReference>
<keyword evidence="5" id="KW-0862">Zinc</keyword>
<dbReference type="AlphaFoldDB" id="A0A0C3A3C7"/>
<evidence type="ECO:0000313" key="15">
    <source>
        <dbReference type="EMBL" id="KIM68133.1"/>
    </source>
</evidence>
<dbReference type="HOGENOM" id="CLU_003589_0_0_1"/>
<dbReference type="Proteomes" id="UP000053989">
    <property type="component" value="Unassembled WGS sequence"/>
</dbReference>
<dbReference type="PROSITE" id="PS50014">
    <property type="entry name" value="BROMODOMAIN_2"/>
    <property type="match status" value="1"/>
</dbReference>
<evidence type="ECO:0000256" key="4">
    <source>
        <dbReference type="ARBA" id="ARBA00022771"/>
    </source>
</evidence>
<dbReference type="GO" id="GO:0006325">
    <property type="term" value="P:chromatin organization"/>
    <property type="evidence" value="ECO:0007669"/>
    <property type="project" value="UniProtKB-ARBA"/>
</dbReference>
<evidence type="ECO:0000256" key="2">
    <source>
        <dbReference type="ARBA" id="ARBA00022723"/>
    </source>
</evidence>
<evidence type="ECO:0000259" key="14">
    <source>
        <dbReference type="PROSITE" id="PS51805"/>
    </source>
</evidence>
<dbReference type="InterPro" id="IPR034732">
    <property type="entry name" value="EPHD"/>
</dbReference>
<feature type="region of interest" description="Disordered" evidence="10">
    <location>
        <begin position="741"/>
        <end position="779"/>
    </location>
</feature>
<comment type="subcellular location">
    <subcellularLocation>
        <location evidence="1">Nucleus</location>
    </subcellularLocation>
</comment>
<dbReference type="CDD" id="cd04369">
    <property type="entry name" value="Bromodomain"/>
    <property type="match status" value="1"/>
</dbReference>
<dbReference type="InterPro" id="IPR019786">
    <property type="entry name" value="Zinc_finger_PHD-type_CS"/>
</dbReference>
<feature type="region of interest" description="Disordered" evidence="10">
    <location>
        <begin position="620"/>
        <end position="662"/>
    </location>
</feature>
<dbReference type="Pfam" id="PF00855">
    <property type="entry name" value="PWWP"/>
    <property type="match status" value="1"/>
</dbReference>
<dbReference type="OrthoDB" id="20839at2759"/>
<reference evidence="15 16" key="1">
    <citation type="submission" date="2014-04" db="EMBL/GenBank/DDBJ databases">
        <authorList>
            <consortium name="DOE Joint Genome Institute"/>
            <person name="Kuo A."/>
            <person name="Kohler A."/>
            <person name="Nagy L.G."/>
            <person name="Floudas D."/>
            <person name="Copeland A."/>
            <person name="Barry K.W."/>
            <person name="Cichocki N."/>
            <person name="Veneault-Fourrey C."/>
            <person name="LaButti K."/>
            <person name="Lindquist E.A."/>
            <person name="Lipzen A."/>
            <person name="Lundell T."/>
            <person name="Morin E."/>
            <person name="Murat C."/>
            <person name="Sun H."/>
            <person name="Tunlid A."/>
            <person name="Henrissat B."/>
            <person name="Grigoriev I.V."/>
            <person name="Hibbett D.S."/>
            <person name="Martin F."/>
            <person name="Nordberg H.P."/>
            <person name="Cantor M.N."/>
            <person name="Hua S.X."/>
        </authorList>
    </citation>
    <scope>NUCLEOTIDE SEQUENCE [LARGE SCALE GENOMIC DNA]</scope>
    <source>
        <strain evidence="15 16">Foug A</strain>
    </source>
</reference>
<dbReference type="InterPro" id="IPR001487">
    <property type="entry name" value="Bromodomain"/>
</dbReference>
<dbReference type="Pfam" id="PF13832">
    <property type="entry name" value="zf-HC5HC2H_2"/>
    <property type="match status" value="1"/>
</dbReference>
<evidence type="ECO:0000259" key="13">
    <source>
        <dbReference type="PROSITE" id="PS50812"/>
    </source>
</evidence>
<feature type="compositionally biased region" description="Basic residues" evidence="10">
    <location>
        <begin position="637"/>
        <end position="648"/>
    </location>
</feature>
<dbReference type="SMART" id="SM00249">
    <property type="entry name" value="PHD"/>
    <property type="match status" value="2"/>
</dbReference>
<reference evidence="16" key="2">
    <citation type="submission" date="2015-01" db="EMBL/GenBank/DDBJ databases">
        <title>Evolutionary Origins and Diversification of the Mycorrhizal Mutualists.</title>
        <authorList>
            <consortium name="DOE Joint Genome Institute"/>
            <consortium name="Mycorrhizal Genomics Consortium"/>
            <person name="Kohler A."/>
            <person name="Kuo A."/>
            <person name="Nagy L.G."/>
            <person name="Floudas D."/>
            <person name="Copeland A."/>
            <person name="Barry K.W."/>
            <person name="Cichocki N."/>
            <person name="Veneault-Fourrey C."/>
            <person name="LaButti K."/>
            <person name="Lindquist E.A."/>
            <person name="Lipzen A."/>
            <person name="Lundell T."/>
            <person name="Morin E."/>
            <person name="Murat C."/>
            <person name="Riley R."/>
            <person name="Ohm R."/>
            <person name="Sun H."/>
            <person name="Tunlid A."/>
            <person name="Henrissat B."/>
            <person name="Grigoriev I.V."/>
            <person name="Hibbett D.S."/>
            <person name="Martin F."/>
        </authorList>
    </citation>
    <scope>NUCLEOTIDE SEQUENCE [LARGE SCALE GENOMIC DNA]</scope>
    <source>
        <strain evidence="16">Foug A</strain>
    </source>
</reference>
<feature type="region of interest" description="Disordered" evidence="10">
    <location>
        <begin position="853"/>
        <end position="957"/>
    </location>
</feature>
<dbReference type="InterPro" id="IPR019787">
    <property type="entry name" value="Znf_PHD-finger"/>
</dbReference>
<feature type="domain" description="PHD-type" evidence="12">
    <location>
        <begin position="130"/>
        <end position="180"/>
    </location>
</feature>
<dbReference type="PROSITE" id="PS01359">
    <property type="entry name" value="ZF_PHD_1"/>
    <property type="match status" value="1"/>
</dbReference>
<dbReference type="PRINTS" id="PR00503">
    <property type="entry name" value="BROMODOMAIN"/>
</dbReference>
<feature type="compositionally biased region" description="Low complexity" evidence="10">
    <location>
        <begin position="876"/>
        <end position="890"/>
    </location>
</feature>
<dbReference type="PROSITE" id="PS51805">
    <property type="entry name" value="EPHD"/>
    <property type="match status" value="1"/>
</dbReference>
<feature type="compositionally biased region" description="Pro residues" evidence="10">
    <location>
        <begin position="626"/>
        <end position="636"/>
    </location>
</feature>
<dbReference type="GO" id="GO:0005634">
    <property type="term" value="C:nucleus"/>
    <property type="evidence" value="ECO:0007669"/>
    <property type="project" value="UniProtKB-SubCell"/>
</dbReference>
<feature type="compositionally biased region" description="Low complexity" evidence="10">
    <location>
        <begin position="928"/>
        <end position="942"/>
    </location>
</feature>
<dbReference type="InterPro" id="IPR050701">
    <property type="entry name" value="Histone_Mod_Regulator"/>
</dbReference>
<proteinExistence type="predicted"/>
<evidence type="ECO:0000256" key="9">
    <source>
        <dbReference type="PROSITE-ProRule" id="PRU00146"/>
    </source>
</evidence>
<keyword evidence="2" id="KW-0479">Metal-binding</keyword>
<keyword evidence="16" id="KW-1185">Reference proteome</keyword>
<feature type="domain" description="PWWP" evidence="13">
    <location>
        <begin position="968"/>
        <end position="1039"/>
    </location>
</feature>
<feature type="compositionally biased region" description="Pro residues" evidence="10">
    <location>
        <begin position="943"/>
        <end position="953"/>
    </location>
</feature>
<evidence type="ECO:0000313" key="16">
    <source>
        <dbReference type="Proteomes" id="UP000053989"/>
    </source>
</evidence>
<dbReference type="EMBL" id="KN822010">
    <property type="protein sequence ID" value="KIM68133.1"/>
    <property type="molecule type" value="Genomic_DNA"/>
</dbReference>
<dbReference type="PANTHER" id="PTHR13793">
    <property type="entry name" value="PHD FINGER PROTEINS"/>
    <property type="match status" value="1"/>
</dbReference>
<dbReference type="Gene3D" id="3.30.40.10">
    <property type="entry name" value="Zinc/RING finger domain, C3HC4 (zinc finger)"/>
    <property type="match status" value="2"/>
</dbReference>
<feature type="compositionally biased region" description="Acidic residues" evidence="10">
    <location>
        <begin position="1076"/>
        <end position="1090"/>
    </location>
</feature>
<dbReference type="SMART" id="SM00297">
    <property type="entry name" value="BROMO"/>
    <property type="match status" value="1"/>
</dbReference>
<dbReference type="Gene3D" id="1.20.920.10">
    <property type="entry name" value="Bromodomain-like"/>
    <property type="match status" value="1"/>
</dbReference>
<accession>A0A0C3A3C7</accession>
<protein>
    <submittedName>
        <fullName evidence="15">Uncharacterized protein</fullName>
    </submittedName>
</protein>
<dbReference type="SUPFAM" id="SSF63748">
    <property type="entry name" value="Tudor/PWWP/MBT"/>
    <property type="match status" value="1"/>
</dbReference>
<dbReference type="FunFam" id="3.30.40.10:FF:000008">
    <property type="entry name" value="Bromodomain containing 1, isoform CRA_a"/>
    <property type="match status" value="1"/>
</dbReference>
<keyword evidence="7" id="KW-0539">Nucleus</keyword>
<evidence type="ECO:0000259" key="12">
    <source>
        <dbReference type="PROSITE" id="PS50016"/>
    </source>
</evidence>